<evidence type="ECO:0000256" key="3">
    <source>
        <dbReference type="ARBA" id="ARBA00023125"/>
    </source>
</evidence>
<evidence type="ECO:0000313" key="6">
    <source>
        <dbReference type="Proteomes" id="UP000694930"/>
    </source>
</evidence>
<organism evidence="6 7">
    <name type="scientific">Solanum pennellii</name>
    <name type="common">Tomato</name>
    <name type="synonym">Lycopersicon pennellii</name>
    <dbReference type="NCBI Taxonomy" id="28526"/>
    <lineage>
        <taxon>Eukaryota</taxon>
        <taxon>Viridiplantae</taxon>
        <taxon>Streptophyta</taxon>
        <taxon>Embryophyta</taxon>
        <taxon>Tracheophyta</taxon>
        <taxon>Spermatophyta</taxon>
        <taxon>Magnoliopsida</taxon>
        <taxon>eudicotyledons</taxon>
        <taxon>Gunneridae</taxon>
        <taxon>Pentapetalae</taxon>
        <taxon>asterids</taxon>
        <taxon>lamiids</taxon>
        <taxon>Solanales</taxon>
        <taxon>Solanaceae</taxon>
        <taxon>Solanoideae</taxon>
        <taxon>Solaneae</taxon>
        <taxon>Solanum</taxon>
        <taxon>Solanum subgen. Lycopersicon</taxon>
    </lineage>
</organism>
<keyword evidence="3" id="KW-0238">DNA-binding</keyword>
<keyword evidence="5" id="KW-0539">Nucleus</keyword>
<proteinExistence type="predicted"/>
<reference evidence="6" key="1">
    <citation type="journal article" date="2014" name="Nat. Genet.">
        <title>The genome of the stress-tolerant wild tomato species Solanum pennellii.</title>
        <authorList>
            <person name="Bolger A."/>
            <person name="Scossa F."/>
            <person name="Bolger M.E."/>
            <person name="Lanz C."/>
            <person name="Maumus F."/>
            <person name="Tohge T."/>
            <person name="Quesneville H."/>
            <person name="Alseekh S."/>
            <person name="Sorensen I."/>
            <person name="Lichtenstein G."/>
            <person name="Fich E.A."/>
            <person name="Conte M."/>
            <person name="Keller H."/>
            <person name="Schneeberger K."/>
            <person name="Schwacke R."/>
            <person name="Ofner I."/>
            <person name="Vrebalov J."/>
            <person name="Xu Y."/>
            <person name="Osorio S."/>
            <person name="Aflitos S.A."/>
            <person name="Schijlen E."/>
            <person name="Jimenez-Gomez J.M."/>
            <person name="Ryngajllo M."/>
            <person name="Kimura S."/>
            <person name="Kumar R."/>
            <person name="Koenig D."/>
            <person name="Headland L.R."/>
            <person name="Maloof J.N."/>
            <person name="Sinha N."/>
            <person name="van Ham R.C."/>
            <person name="Lankhorst R.K."/>
            <person name="Mao L."/>
            <person name="Vogel A."/>
            <person name="Arsova B."/>
            <person name="Panstruga R."/>
            <person name="Fei Z."/>
            <person name="Rose J.K."/>
            <person name="Zamir D."/>
            <person name="Carrari F."/>
            <person name="Giovannoni J.J."/>
            <person name="Weigel D."/>
            <person name="Usadel B."/>
            <person name="Fernie A.R."/>
        </authorList>
    </citation>
    <scope>NUCLEOTIDE SEQUENCE [LARGE SCALE GENOMIC DNA]</scope>
    <source>
        <strain evidence="6">cv. LA0716</strain>
    </source>
</reference>
<protein>
    <submittedName>
        <fullName evidence="7">B3 domain-containing transcription factor VRN1-like</fullName>
    </submittedName>
</protein>
<gene>
    <name evidence="7" type="primary">LOC107029954</name>
</gene>
<name>A0ABM1UYG2_SOLPN</name>
<comment type="subcellular location">
    <subcellularLocation>
        <location evidence="1">Nucleus</location>
    </subcellularLocation>
</comment>
<dbReference type="InterPro" id="IPR015300">
    <property type="entry name" value="DNA-bd_pseudobarrel_sf"/>
</dbReference>
<sequence>MTISKVYWQIGERNSSSTTTKINIFVQPKFYKIILYQHQCTRLRIPEDFAKRCCSNMLSPVYLEIPIGEVWEVEVQHYEGQIWLTKGW</sequence>
<evidence type="ECO:0000256" key="4">
    <source>
        <dbReference type="ARBA" id="ARBA00023163"/>
    </source>
</evidence>
<evidence type="ECO:0000256" key="1">
    <source>
        <dbReference type="ARBA" id="ARBA00004123"/>
    </source>
</evidence>
<reference evidence="7" key="2">
    <citation type="submission" date="2025-08" db="UniProtKB">
        <authorList>
            <consortium name="RefSeq"/>
        </authorList>
    </citation>
    <scope>IDENTIFICATION</scope>
</reference>
<dbReference type="GeneID" id="107029954"/>
<evidence type="ECO:0000313" key="7">
    <source>
        <dbReference type="RefSeq" id="XP_027768530.1"/>
    </source>
</evidence>
<dbReference type="Gene3D" id="2.40.330.10">
    <property type="entry name" value="DNA-binding pseudobarrel domain"/>
    <property type="match status" value="1"/>
</dbReference>
<keyword evidence="6" id="KW-1185">Reference proteome</keyword>
<dbReference type="RefSeq" id="XP_027768530.1">
    <property type="nucleotide sequence ID" value="XM_027912729.1"/>
</dbReference>
<dbReference type="SUPFAM" id="SSF101936">
    <property type="entry name" value="DNA-binding pseudobarrel domain"/>
    <property type="match status" value="1"/>
</dbReference>
<evidence type="ECO:0000256" key="5">
    <source>
        <dbReference type="ARBA" id="ARBA00023242"/>
    </source>
</evidence>
<dbReference type="Proteomes" id="UP000694930">
    <property type="component" value="Chromosome 1"/>
</dbReference>
<keyword evidence="2" id="KW-0805">Transcription regulation</keyword>
<keyword evidence="4" id="KW-0804">Transcription</keyword>
<evidence type="ECO:0000256" key="2">
    <source>
        <dbReference type="ARBA" id="ARBA00023015"/>
    </source>
</evidence>
<accession>A0ABM1UYG2</accession>